<organism evidence="2 3">
    <name type="scientific">Linum trigynum</name>
    <dbReference type="NCBI Taxonomy" id="586398"/>
    <lineage>
        <taxon>Eukaryota</taxon>
        <taxon>Viridiplantae</taxon>
        <taxon>Streptophyta</taxon>
        <taxon>Embryophyta</taxon>
        <taxon>Tracheophyta</taxon>
        <taxon>Spermatophyta</taxon>
        <taxon>Magnoliopsida</taxon>
        <taxon>eudicotyledons</taxon>
        <taxon>Gunneridae</taxon>
        <taxon>Pentapetalae</taxon>
        <taxon>rosids</taxon>
        <taxon>fabids</taxon>
        <taxon>Malpighiales</taxon>
        <taxon>Linaceae</taxon>
        <taxon>Linum</taxon>
    </lineage>
</organism>
<gene>
    <name evidence="2" type="ORF">LTRI10_LOCUS53421</name>
</gene>
<evidence type="ECO:0000256" key="1">
    <source>
        <dbReference type="SAM" id="MobiDB-lite"/>
    </source>
</evidence>
<reference evidence="2 3" key="1">
    <citation type="submission" date="2024-04" db="EMBL/GenBank/DDBJ databases">
        <authorList>
            <person name="Fracassetti M."/>
        </authorList>
    </citation>
    <scope>NUCLEOTIDE SEQUENCE [LARGE SCALE GENOMIC DNA]</scope>
</reference>
<proteinExistence type="predicted"/>
<dbReference type="AlphaFoldDB" id="A0AAV2GXC5"/>
<feature type="region of interest" description="Disordered" evidence="1">
    <location>
        <begin position="1"/>
        <end position="25"/>
    </location>
</feature>
<evidence type="ECO:0000313" key="2">
    <source>
        <dbReference type="EMBL" id="CAL1414248.1"/>
    </source>
</evidence>
<dbReference type="EMBL" id="OZ034822">
    <property type="protein sequence ID" value="CAL1414248.1"/>
    <property type="molecule type" value="Genomic_DNA"/>
</dbReference>
<evidence type="ECO:0000313" key="3">
    <source>
        <dbReference type="Proteomes" id="UP001497516"/>
    </source>
</evidence>
<accession>A0AAV2GXC5</accession>
<name>A0AAV2GXC5_9ROSI</name>
<dbReference type="Proteomes" id="UP001497516">
    <property type="component" value="Chromosome 9"/>
</dbReference>
<keyword evidence="3" id="KW-1185">Reference proteome</keyword>
<protein>
    <submittedName>
        <fullName evidence="2">Uncharacterized protein</fullName>
    </submittedName>
</protein>
<sequence>MRSETRGGQVLKLGRKTGVEGGEEGSQLSVKVWIRDPFPTCHLNPRLRRSLPVRMPCHAHEGREPTVASKNARWG</sequence>